<dbReference type="EMBL" id="KN293995">
    <property type="protein sequence ID" value="KGQ01835.1"/>
    <property type="molecule type" value="Genomic_DNA"/>
</dbReference>
<gene>
    <name evidence="2" type="ORF">PAAG_11410</name>
</gene>
<dbReference type="AlphaFoldDB" id="A0A0A2V6U5"/>
<evidence type="ECO:0000256" key="1">
    <source>
        <dbReference type="SAM" id="MobiDB-lite"/>
    </source>
</evidence>
<sequence length="108" mass="11456">MTPLQAGDSGVSGSYNPTARLLAGPVSQAPKTNSNNPWNKLPNSHTGLFNSILGLRNFASVLDTNRFNLEHIGPVSAKGYTGSSARPKGKKGKISKSQEVQDDAAKYK</sequence>
<accession>A0A0A2V6U5</accession>
<keyword evidence="3" id="KW-1185">Reference proteome</keyword>
<evidence type="ECO:0000313" key="2">
    <source>
        <dbReference type="EMBL" id="KGQ01835.1"/>
    </source>
</evidence>
<proteinExistence type="predicted"/>
<feature type="compositionally biased region" description="Polar residues" evidence="1">
    <location>
        <begin position="29"/>
        <end position="43"/>
    </location>
</feature>
<dbReference type="VEuPathDB" id="FungiDB:PAAG_11410"/>
<dbReference type="RefSeq" id="XP_015703326.1">
    <property type="nucleotide sequence ID" value="XM_015847064.1"/>
</dbReference>
<dbReference type="KEGG" id="pbl:PAAG_11410"/>
<organism evidence="2 3">
    <name type="scientific">Paracoccidioides lutzii (strain ATCC MYA-826 / Pb01)</name>
    <name type="common">Paracoccidioides brasiliensis</name>
    <dbReference type="NCBI Taxonomy" id="502779"/>
    <lineage>
        <taxon>Eukaryota</taxon>
        <taxon>Fungi</taxon>
        <taxon>Dikarya</taxon>
        <taxon>Ascomycota</taxon>
        <taxon>Pezizomycotina</taxon>
        <taxon>Eurotiomycetes</taxon>
        <taxon>Eurotiomycetidae</taxon>
        <taxon>Onygenales</taxon>
        <taxon>Ajellomycetaceae</taxon>
        <taxon>Paracoccidioides</taxon>
    </lineage>
</organism>
<dbReference type="GeneID" id="26970421"/>
<protein>
    <submittedName>
        <fullName evidence="2">Uncharacterized protein</fullName>
    </submittedName>
</protein>
<feature type="region of interest" description="Disordered" evidence="1">
    <location>
        <begin position="73"/>
        <end position="108"/>
    </location>
</feature>
<dbReference type="HOGENOM" id="CLU_2197720_0_0_1"/>
<dbReference type="Proteomes" id="UP000002059">
    <property type="component" value="Partially assembled WGS sequence"/>
</dbReference>
<feature type="region of interest" description="Disordered" evidence="1">
    <location>
        <begin position="1"/>
        <end position="43"/>
    </location>
</feature>
<name>A0A0A2V6U5_PARBA</name>
<reference evidence="2 3" key="1">
    <citation type="journal article" date="2011" name="PLoS Genet.">
        <title>Comparative genomic analysis of human fungal pathogens causing paracoccidioidomycosis.</title>
        <authorList>
            <person name="Desjardins C.A."/>
            <person name="Champion M.D."/>
            <person name="Holder J.W."/>
            <person name="Muszewska A."/>
            <person name="Goldberg J."/>
            <person name="Bailao A.M."/>
            <person name="Brigido M.M."/>
            <person name="Ferreira M.E."/>
            <person name="Garcia A.M."/>
            <person name="Grynberg M."/>
            <person name="Gujja S."/>
            <person name="Heiman D.I."/>
            <person name="Henn M.R."/>
            <person name="Kodira C.D."/>
            <person name="Leon-Narvaez H."/>
            <person name="Longo L.V."/>
            <person name="Ma L.J."/>
            <person name="Malavazi I."/>
            <person name="Matsuo A.L."/>
            <person name="Morais F.V."/>
            <person name="Pereira M."/>
            <person name="Rodriguez-Brito S."/>
            <person name="Sakthikumar S."/>
            <person name="Salem-Izacc S.M."/>
            <person name="Sykes S.M."/>
            <person name="Teixeira M.M."/>
            <person name="Vallejo M.C."/>
            <person name="Walter M.E."/>
            <person name="Yandava C."/>
            <person name="Young S."/>
            <person name="Zeng Q."/>
            <person name="Zucker J."/>
            <person name="Felipe M.S."/>
            <person name="Goldman G.H."/>
            <person name="Haas B.J."/>
            <person name="McEwen J.G."/>
            <person name="Nino-Vega G."/>
            <person name="Puccia R."/>
            <person name="San-Blas G."/>
            <person name="Soares C.M."/>
            <person name="Birren B.W."/>
            <person name="Cuomo C.A."/>
        </authorList>
    </citation>
    <scope>NUCLEOTIDE SEQUENCE [LARGE SCALE GENOMIC DNA]</scope>
    <source>
        <strain evidence="3">ATCC MYA-826 / Pb01</strain>
    </source>
</reference>
<evidence type="ECO:0000313" key="3">
    <source>
        <dbReference type="Proteomes" id="UP000002059"/>
    </source>
</evidence>